<comment type="caution">
    <text evidence="3">The sequence shown here is derived from an EMBL/GenBank/DDBJ whole genome shotgun (WGS) entry which is preliminary data.</text>
</comment>
<gene>
    <name evidence="3" type="ORF">AFUS01_LOCUS20060</name>
</gene>
<sequence length="112" mass="12559">MLTLSVNSSAMCILYLQLLKIKFKGCALILNLSGVPIFFIPFLLLCPLPSPPLPSFGRAPTGKYICSTDTNNREKEMYGGRHEEQQYEAQPDEPDQQQQQKPPKTMIQSSVV</sequence>
<dbReference type="AlphaFoldDB" id="A0A8J2K8A1"/>
<feature type="region of interest" description="Disordered" evidence="1">
    <location>
        <begin position="73"/>
        <end position="112"/>
    </location>
</feature>
<keyword evidence="4" id="KW-1185">Reference proteome</keyword>
<organism evidence="3 4">
    <name type="scientific">Allacma fusca</name>
    <dbReference type="NCBI Taxonomy" id="39272"/>
    <lineage>
        <taxon>Eukaryota</taxon>
        <taxon>Metazoa</taxon>
        <taxon>Ecdysozoa</taxon>
        <taxon>Arthropoda</taxon>
        <taxon>Hexapoda</taxon>
        <taxon>Collembola</taxon>
        <taxon>Symphypleona</taxon>
        <taxon>Sminthuridae</taxon>
        <taxon>Allacma</taxon>
    </lineage>
</organism>
<keyword evidence="2" id="KW-0812">Transmembrane</keyword>
<dbReference type="Proteomes" id="UP000708208">
    <property type="component" value="Unassembled WGS sequence"/>
</dbReference>
<evidence type="ECO:0000256" key="1">
    <source>
        <dbReference type="SAM" id="MobiDB-lite"/>
    </source>
</evidence>
<evidence type="ECO:0000313" key="3">
    <source>
        <dbReference type="EMBL" id="CAG7731473.1"/>
    </source>
</evidence>
<protein>
    <submittedName>
        <fullName evidence="3">Uncharacterized protein</fullName>
    </submittedName>
</protein>
<feature type="compositionally biased region" description="Basic and acidic residues" evidence="1">
    <location>
        <begin position="73"/>
        <end position="85"/>
    </location>
</feature>
<keyword evidence="2" id="KW-0472">Membrane</keyword>
<dbReference type="EMBL" id="CAJVCH010213596">
    <property type="protein sequence ID" value="CAG7731473.1"/>
    <property type="molecule type" value="Genomic_DNA"/>
</dbReference>
<proteinExistence type="predicted"/>
<reference evidence="3" key="1">
    <citation type="submission" date="2021-06" db="EMBL/GenBank/DDBJ databases">
        <authorList>
            <person name="Hodson N. C."/>
            <person name="Mongue J. A."/>
            <person name="Jaron S. K."/>
        </authorList>
    </citation>
    <scope>NUCLEOTIDE SEQUENCE</scope>
</reference>
<name>A0A8J2K8A1_9HEXA</name>
<keyword evidence="2" id="KW-1133">Transmembrane helix</keyword>
<evidence type="ECO:0000256" key="2">
    <source>
        <dbReference type="SAM" id="Phobius"/>
    </source>
</evidence>
<feature type="transmembrane region" description="Helical" evidence="2">
    <location>
        <begin position="25"/>
        <end position="45"/>
    </location>
</feature>
<evidence type="ECO:0000313" key="4">
    <source>
        <dbReference type="Proteomes" id="UP000708208"/>
    </source>
</evidence>
<accession>A0A8J2K8A1</accession>